<dbReference type="Proteomes" id="UP000429232">
    <property type="component" value="Chromosome"/>
</dbReference>
<dbReference type="PANTHER" id="PTHR46401">
    <property type="entry name" value="GLYCOSYLTRANSFERASE WBBK-RELATED"/>
    <property type="match status" value="1"/>
</dbReference>
<accession>A0A6I4I4M0</accession>
<dbReference type="GO" id="GO:0016757">
    <property type="term" value="F:glycosyltransferase activity"/>
    <property type="evidence" value="ECO:0007669"/>
    <property type="project" value="InterPro"/>
</dbReference>
<dbReference type="Gene3D" id="3.40.50.2000">
    <property type="entry name" value="Glycogen Phosphorylase B"/>
    <property type="match status" value="2"/>
</dbReference>
<keyword evidence="1 3" id="KW-0808">Transferase</keyword>
<evidence type="ECO:0000313" key="3">
    <source>
        <dbReference type="EMBL" id="QQL50857.1"/>
    </source>
</evidence>
<dbReference type="InterPro" id="IPR001296">
    <property type="entry name" value="Glyco_trans_1"/>
</dbReference>
<feature type="domain" description="Glycosyl transferase family 1" evidence="2">
    <location>
        <begin position="196"/>
        <end position="347"/>
    </location>
</feature>
<evidence type="ECO:0000313" key="4">
    <source>
        <dbReference type="Proteomes" id="UP000429232"/>
    </source>
</evidence>
<gene>
    <name evidence="3" type="ORF">GO620_005200</name>
</gene>
<evidence type="ECO:0000256" key="1">
    <source>
        <dbReference type="ARBA" id="ARBA00022679"/>
    </source>
</evidence>
<protein>
    <submittedName>
        <fullName evidence="3">Glycosyltransferase</fullName>
    </submittedName>
</protein>
<organism evidence="3 4">
    <name type="scientific">Mucilaginibacter ginkgonis</name>
    <dbReference type="NCBI Taxonomy" id="2682091"/>
    <lineage>
        <taxon>Bacteria</taxon>
        <taxon>Pseudomonadati</taxon>
        <taxon>Bacteroidota</taxon>
        <taxon>Sphingobacteriia</taxon>
        <taxon>Sphingobacteriales</taxon>
        <taxon>Sphingobacteriaceae</taxon>
        <taxon>Mucilaginibacter</taxon>
    </lineage>
</organism>
<dbReference type="KEGG" id="mgik:GO620_005200"/>
<dbReference type="EMBL" id="CP066775">
    <property type="protein sequence ID" value="QQL50857.1"/>
    <property type="molecule type" value="Genomic_DNA"/>
</dbReference>
<sequence>MQNTLQGKKTIVISGANLFSGGTLSIMQDCLNYLNDNLTDNYRIIALVHSASYYSGCYNIEFREFTHARDSYFQRLKLEYGYYKKLSKEIAPYLWFSLNDMSSSVTAERRAVYCHNPTPFKKLDFKDLRMEPSVFFFTLFYKYLYKINIHRNNYVVVQQNWIRDGFVRLFKLDAKKIIVSPPKVGNLSIHESDPGEFQKHGSETIFCFPALARPFKNIELIAAATQLLVQSGVTNFKVLLTIDGTENEYAKEIFSKYGQLRQLGFLGKLKREDVFKLYAASDCLIFPSTLETWGLPITEFKLFNKPILAANLPYAKETVSDYDKVCFFDPGEVQQLVEAMKGVIHNSITFDLTSKMKISLPFANGWKELFDLLLS</sequence>
<dbReference type="GO" id="GO:0009103">
    <property type="term" value="P:lipopolysaccharide biosynthetic process"/>
    <property type="evidence" value="ECO:0007669"/>
    <property type="project" value="TreeGrafter"/>
</dbReference>
<keyword evidence="4" id="KW-1185">Reference proteome</keyword>
<reference evidence="3 4" key="1">
    <citation type="submission" date="2020-12" db="EMBL/GenBank/DDBJ databases">
        <title>HMF7856_wgs.fasta genome submission.</title>
        <authorList>
            <person name="Kang H."/>
            <person name="Kim H."/>
            <person name="Joh K."/>
        </authorList>
    </citation>
    <scope>NUCLEOTIDE SEQUENCE [LARGE SCALE GENOMIC DNA]</scope>
    <source>
        <strain evidence="3 4">HMF7856</strain>
    </source>
</reference>
<dbReference type="AlphaFoldDB" id="A0A6I4I4M0"/>
<dbReference type="RefSeq" id="WP_157526644.1">
    <property type="nucleotide sequence ID" value="NZ_CP066775.1"/>
</dbReference>
<evidence type="ECO:0000259" key="2">
    <source>
        <dbReference type="Pfam" id="PF00534"/>
    </source>
</evidence>
<dbReference type="PANTHER" id="PTHR46401:SF2">
    <property type="entry name" value="GLYCOSYLTRANSFERASE WBBK-RELATED"/>
    <property type="match status" value="1"/>
</dbReference>
<dbReference type="Pfam" id="PF00534">
    <property type="entry name" value="Glycos_transf_1"/>
    <property type="match status" value="1"/>
</dbReference>
<name>A0A6I4I4M0_9SPHI</name>
<dbReference type="SUPFAM" id="SSF53756">
    <property type="entry name" value="UDP-Glycosyltransferase/glycogen phosphorylase"/>
    <property type="match status" value="1"/>
</dbReference>
<proteinExistence type="predicted"/>